<keyword evidence="2" id="KW-1185">Reference proteome</keyword>
<comment type="caution">
    <text evidence="1">The sequence shown here is derived from an EMBL/GenBank/DDBJ whole genome shotgun (WGS) entry which is preliminary data.</text>
</comment>
<sequence length="843" mass="94140">MGDPDAVTGDVTGDFQRRWHAFVRRWRRAEPDERSAMVDAALAGGLPPAKGRPPVPEHGVEVRCAKAVIRASGAFDEEGYARARANRVVLRSADPLTQFVTNGWRELRAPSLDFDLWWYWSEYLDPAREDVDPLLHYLLVGRQAGHLPVPPPAPEREHPRLTGGSVRRVCLFAAYDRDGLVDEYVVEYLRELARHADVYYLADGVLEPGELDKLDGVVAGAWSIPHGAYDFGSYSMLARDLVGWDTLTTYDEVVLANDSCFLLRPLDDTFAEMDTRACDWWGLQATSMEFNEDDLDDPEALLSLAEAKVTLVGPRHWSDVLYLHLSSYFLAFRRPVIDDPGFRRRLDAVVPQAEKMSVVHKYEVGISRYLIDSGFEFDTLVSDLYPFHPLYSRRFFELAARGFPLVKRNFLAENPRHVADFAQWEDWLREAVPEAPMAAILASIDRVSPHDVRARSTTVRRDRLGRPVVPNRPLAGYGFRSRSRELPKLDHWWAFPVDRRTHQLPSGSRAVLEAVRDDPSVRKVVLTRSRPIELAGENLVVESFGHLDGSEALARCGFVLLDGHPEDQFEMPMPAAWHRFVHVGGGLPIGPPRLTGAELEGEAQLAARAVASRAEALARAAAGPAPGLTGLWLTGLPRHDLVVRADLPEDLAREEAALRERLDGRRLLVFWPRPGGAAPHLDPAQLDRLADWARRHDAVVGVREPVVDRADGWTYALRSVVGVGVANRTVANGSTVLRVADAVVTDEAEEAVDFLLTGRRLLHWLPDPPQTGDSPLAACYPPDEYLPGPVTRSFDELLAALDSAFDPLGTSERDAYARAVRLAFAHTDDRNAWRLAWRMRGFA</sequence>
<name>A0A930VAM2_9ACTN</name>
<organism evidence="1 2">
    <name type="scientific">Nocardioides islandensis</name>
    <dbReference type="NCBI Taxonomy" id="433663"/>
    <lineage>
        <taxon>Bacteria</taxon>
        <taxon>Bacillati</taxon>
        <taxon>Actinomycetota</taxon>
        <taxon>Actinomycetes</taxon>
        <taxon>Propionibacteriales</taxon>
        <taxon>Nocardioidaceae</taxon>
        <taxon>Nocardioides</taxon>
    </lineage>
</organism>
<gene>
    <name evidence="1" type="ORF">ISU07_07770</name>
</gene>
<dbReference type="RefSeq" id="WP_194706211.1">
    <property type="nucleotide sequence ID" value="NZ_JADKPN010000003.1"/>
</dbReference>
<evidence type="ECO:0000313" key="1">
    <source>
        <dbReference type="EMBL" id="MBF4763022.1"/>
    </source>
</evidence>
<dbReference type="Proteomes" id="UP000640489">
    <property type="component" value="Unassembled WGS sequence"/>
</dbReference>
<proteinExistence type="predicted"/>
<dbReference type="InterPro" id="IPR007739">
    <property type="entry name" value="RgpF"/>
</dbReference>
<dbReference type="AlphaFoldDB" id="A0A930VAM2"/>
<protein>
    <submittedName>
        <fullName evidence="1">Uncharacterized protein</fullName>
    </submittedName>
</protein>
<evidence type="ECO:0000313" key="2">
    <source>
        <dbReference type="Proteomes" id="UP000640489"/>
    </source>
</evidence>
<dbReference type="Pfam" id="PF05045">
    <property type="entry name" value="RgpF"/>
    <property type="match status" value="1"/>
</dbReference>
<dbReference type="EMBL" id="JADKPN010000003">
    <property type="protein sequence ID" value="MBF4763022.1"/>
    <property type="molecule type" value="Genomic_DNA"/>
</dbReference>
<accession>A0A930VAM2</accession>
<reference evidence="1" key="1">
    <citation type="submission" date="2020-11" db="EMBL/GenBank/DDBJ databases">
        <title>Nocardioides sp. nov., isolated from Soil of Cynanchum wilfordii Hemsley rhizosphere.</title>
        <authorList>
            <person name="Lee J.-S."/>
            <person name="Suh M.K."/>
            <person name="Kim J.-S."/>
        </authorList>
    </citation>
    <scope>NUCLEOTIDE SEQUENCE</scope>
    <source>
        <strain evidence="1">KCTC 19275</strain>
    </source>
</reference>